<evidence type="ECO:0000313" key="1">
    <source>
        <dbReference type="EMBL" id="AGH31446.1"/>
    </source>
</evidence>
<dbReference type="GeneID" id="15011478"/>
<dbReference type="EMBL" id="HQ632859">
    <property type="protein sequence ID" value="AGH31446.1"/>
    <property type="molecule type" value="Genomic_DNA"/>
</dbReference>
<keyword evidence="2" id="KW-1185">Reference proteome</keyword>
<organism evidence="1 2">
    <name type="scientific">Loktanella phage pCB2051-A</name>
    <dbReference type="NCBI Taxonomy" id="754044"/>
    <lineage>
        <taxon>Viruses</taxon>
        <taxon>Duplodnaviria</taxon>
        <taxon>Heunggongvirae</taxon>
        <taxon>Uroviricota</taxon>
        <taxon>Caudoviricetes</taxon>
        <taxon>Casjensviridae</taxon>
        <taxon>Broinstvirus</taxon>
        <taxon>Broinstvirus pCB2051A</taxon>
    </lineage>
</organism>
<proteinExistence type="predicted"/>
<name>M4QNX3_9CAUD</name>
<reference evidence="1 2" key="1">
    <citation type="submission" date="2010-10" db="EMBL/GenBank/DDBJ databases">
        <title>The Genome Sequence of Loktanella phage pCB2051-A.</title>
        <authorList>
            <consortium name="The Broad Institute Genome Sequencing Platform"/>
            <person name="Henn M.R."/>
            <person name="Buchan A."/>
            <person name="Levin J."/>
            <person name="Malboeuf C."/>
            <person name="Casali M."/>
            <person name="Russ C."/>
            <person name="Lennon N."/>
            <person name="Chapman S.B."/>
            <person name="Erlich R."/>
            <person name="Young S.K."/>
            <person name="Yandava C."/>
            <person name="Zeng Q."/>
            <person name="Alvarado L."/>
            <person name="Anderson S."/>
            <person name="Berlin A."/>
            <person name="Chen Z."/>
            <person name="Freedman E."/>
            <person name="Gellesch M."/>
            <person name="Goldberg J."/>
            <person name="Green L."/>
            <person name="Griggs A."/>
            <person name="Gujja S."/>
            <person name="Heilman E.R."/>
            <person name="Heiman D."/>
            <person name="Hollinger A."/>
            <person name="Howarth C."/>
            <person name="Larson L."/>
            <person name="Mehta T."/>
            <person name="Pearson M."/>
            <person name="Roberts A."/>
            <person name="Ryan E."/>
            <person name="Saif S."/>
            <person name="Shea T."/>
            <person name="Shenoy N."/>
            <person name="Sisk P."/>
            <person name="Stolte C."/>
            <person name="Sykes S."/>
            <person name="White J."/>
            <person name="Haas B."/>
            <person name="Nusbaum C."/>
            <person name="Birren B."/>
        </authorList>
    </citation>
    <scope>NUCLEOTIDE SEQUENCE [LARGE SCALE GENOMIC DNA]</scope>
    <source>
        <strain evidence="2">pCB2051-A</strain>
    </source>
</reference>
<sequence length="235" mass="27237">MKPYKLRTNIPLRNHTMINFIQKMKGDFFVRGEDVSNYGKKPSPYPEIYTTDEMAQELMERGFQLYNFGNLQSDYQRETDNKARRTARVHQNIVAGGVDGHTASLANPYLRKNRGASTLIEKYGCRRVTVINGHHRRMIFVDKKFYDPEIHYERPDDVNIEALIKQIKNGGARGRSRRDLVGLSRWFRTLDEMQVEDLHRKLLADGRVKTTKRTGRGGGNMVYISTRAVDLETII</sequence>
<dbReference type="KEGG" id="vg:15011478"/>
<dbReference type="RefSeq" id="YP_007674906.1">
    <property type="nucleotide sequence ID" value="NC_020853.1"/>
</dbReference>
<protein>
    <submittedName>
        <fullName evidence="1">Uncharacterized protein</fullName>
    </submittedName>
</protein>
<evidence type="ECO:0000313" key="2">
    <source>
        <dbReference type="Proteomes" id="UP000201389"/>
    </source>
</evidence>
<gene>
    <name evidence="1" type="ORF">LOKG_00009</name>
</gene>
<dbReference type="Proteomes" id="UP000201389">
    <property type="component" value="Segment"/>
</dbReference>
<accession>M4QNX3</accession>